<gene>
    <name evidence="2" type="ORF">DSL64_26340</name>
</gene>
<dbReference type="Proteomes" id="UP000256373">
    <property type="component" value="Unassembled WGS sequence"/>
</dbReference>
<reference evidence="2 3" key="1">
    <citation type="submission" date="2018-07" db="EMBL/GenBank/DDBJ databases">
        <title>Dyadobacter roseus sp. nov., isolated from rose rhizosphere soil.</title>
        <authorList>
            <person name="Chen L."/>
        </authorList>
    </citation>
    <scope>NUCLEOTIDE SEQUENCE [LARGE SCALE GENOMIC DNA]</scope>
    <source>
        <strain evidence="2 3">RS19</strain>
    </source>
</reference>
<dbReference type="Pfam" id="PF21751">
    <property type="entry name" value="DACNV"/>
    <property type="match status" value="1"/>
</dbReference>
<dbReference type="InterPro" id="IPR036888">
    <property type="entry name" value="DNA_integrity_DisA_N_sf"/>
</dbReference>
<dbReference type="EMBL" id="QNUL01000036">
    <property type="protein sequence ID" value="REA56643.1"/>
    <property type="molecule type" value="Genomic_DNA"/>
</dbReference>
<protein>
    <recommendedName>
        <fullName evidence="1">Probable sensor domain-containing protein</fullName>
    </recommendedName>
</protein>
<name>A0A3D8Y4H3_9BACT</name>
<comment type="caution">
    <text evidence="2">The sequence shown here is derived from an EMBL/GenBank/DDBJ whole genome shotgun (WGS) entry which is preliminary data.</text>
</comment>
<sequence>MNIDRTPIDSYFPDMQSAYKAARSVSQAVSDHFYKHHRDVFLHPEPLLASPPSPQVIEAIIDTTFWTSLRKEEGRSPKISIAYLSPDQADNPLVFGEMLPFNANSLTKLAPAVERSGIHLGVWAYDNELYVWGTTRQIPALCFVLEVIEPGMLVIKHRRIDGFGKFVNVAVLKGDQVKIIDENSGRVPACPNVVNSMMGFNSATIWNDSLNVLVQLAVSMRDHGRGGILLVVPSGSDSWRESIIHPISYAVEPAYSELAGLRDQVSNNTKSGIWQSKLTAAIHNLAGLTAVDGATIINENYELLAFGAKIGRSAKGSPVEEMLVTEPIIGNEGKIIHPVQNGGTRHLSAAQFIHDQHDATALVASQDGKFTIFSWTPYKQKVQAHRVDALLL</sequence>
<accession>A0A3D8Y4H3</accession>
<dbReference type="RefSeq" id="WP_115833953.1">
    <property type="nucleotide sequence ID" value="NZ_QNUL01000036.1"/>
</dbReference>
<evidence type="ECO:0000313" key="3">
    <source>
        <dbReference type="Proteomes" id="UP000256373"/>
    </source>
</evidence>
<dbReference type="AlphaFoldDB" id="A0A3D8Y4H3"/>
<feature type="domain" description="Probable sensor" evidence="1">
    <location>
        <begin position="49"/>
        <end position="135"/>
    </location>
</feature>
<keyword evidence="3" id="KW-1185">Reference proteome</keyword>
<evidence type="ECO:0000259" key="1">
    <source>
        <dbReference type="Pfam" id="PF21751"/>
    </source>
</evidence>
<dbReference type="Gene3D" id="3.40.1700.10">
    <property type="entry name" value="DNA integrity scanning protein, DisA, N-terminal domain"/>
    <property type="match status" value="1"/>
</dbReference>
<proteinExistence type="predicted"/>
<dbReference type="InterPro" id="IPR048551">
    <property type="entry name" value="DACNV"/>
</dbReference>
<evidence type="ECO:0000313" key="2">
    <source>
        <dbReference type="EMBL" id="REA56643.1"/>
    </source>
</evidence>
<organism evidence="2 3">
    <name type="scientific">Dyadobacter luteus</name>
    <dbReference type="NCBI Taxonomy" id="2259619"/>
    <lineage>
        <taxon>Bacteria</taxon>
        <taxon>Pseudomonadati</taxon>
        <taxon>Bacteroidota</taxon>
        <taxon>Cytophagia</taxon>
        <taxon>Cytophagales</taxon>
        <taxon>Spirosomataceae</taxon>
        <taxon>Dyadobacter</taxon>
    </lineage>
</organism>
<dbReference type="OrthoDB" id="782779at2"/>